<evidence type="ECO:0000256" key="1">
    <source>
        <dbReference type="ARBA" id="ARBA00000085"/>
    </source>
</evidence>
<keyword evidence="12" id="KW-1133">Transmembrane helix</keyword>
<dbReference type="PRINTS" id="PR00344">
    <property type="entry name" value="BCTRLSENSOR"/>
</dbReference>
<evidence type="ECO:0000256" key="11">
    <source>
        <dbReference type="SAM" id="MobiDB-lite"/>
    </source>
</evidence>
<sequence length="612" mass="67501">MSAAGPPFGERARRRHERTARVARARHAGTRVDRSMTEQRADERSAPSERRRNRAGGRIASFVPHGHRLTLEDWSARHRLFKIVLALHLPAIVCYALLRDFSLTHGLAAASPSLLLFCAAALPGARRVRALAASLGLLTCSVVLVHLSDGLGPMYFHFFVVVALIALYEDWSVYALAIAFVFVANLALRFLVTAAALTDNERHSALVLAALHAGFIVALAGAQVLFWHYNQQERRRTERYRQQLYEGQQSLMSRLEETDRIRSDLVATVSHEFRTPLAGIRGNLLTVRRRRHRMTDAQLDDLLDSALNSSERLSRLLENMLTAATATGIEDNPVADLPEVVLNALGTLRNASLATAVSVDLPDHLPVRMSKEALHQVVANLVDNALVHSWPGAPVRLIAGRVGDEVVLRVRNPGPDLDKETIARLFEPFTQRDGSATRPTDGAGMGLYVVRRLVEVHGGRLRMTSDNGEINVEVDLWAAEISLPTADPTHLPQLPDLPALRAEGLVHDPQPVVPLPTPPMGDRRPPRQDRLDRRYLDADDGRLTPLGDHGATGPSGRRQASAWRTDDPWRADGSWPQADGSWPRADGPWRTEHASPADGSWSADDFPLDRSG</sequence>
<dbReference type="PROSITE" id="PS50109">
    <property type="entry name" value="HIS_KIN"/>
    <property type="match status" value="1"/>
</dbReference>
<dbReference type="InterPro" id="IPR036097">
    <property type="entry name" value="HisK_dim/P_sf"/>
</dbReference>
<feature type="transmembrane region" description="Helical" evidence="12">
    <location>
        <begin position="204"/>
        <end position="229"/>
    </location>
</feature>
<evidence type="ECO:0000256" key="2">
    <source>
        <dbReference type="ARBA" id="ARBA00004236"/>
    </source>
</evidence>
<feature type="compositionally biased region" description="Basic and acidic residues" evidence="11">
    <location>
        <begin position="521"/>
        <end position="542"/>
    </location>
</feature>
<comment type="caution">
    <text evidence="14">The sequence shown here is derived from an EMBL/GenBank/DDBJ whole genome shotgun (WGS) entry which is preliminary data.</text>
</comment>
<evidence type="ECO:0000259" key="13">
    <source>
        <dbReference type="PROSITE" id="PS50109"/>
    </source>
</evidence>
<keyword evidence="4" id="KW-0597">Phosphoprotein</keyword>
<dbReference type="EC" id="2.7.13.3" evidence="3"/>
<reference evidence="14" key="1">
    <citation type="submission" date="2020-12" db="EMBL/GenBank/DDBJ databases">
        <title>Genomic characterization of non-nitrogen-fixing Frankia strains.</title>
        <authorList>
            <person name="Carlos-Shanley C."/>
            <person name="Guerra T."/>
            <person name="Hahn D."/>
        </authorList>
    </citation>
    <scope>NUCLEOTIDE SEQUENCE</scope>
    <source>
        <strain evidence="14">CN6</strain>
    </source>
</reference>
<dbReference type="GO" id="GO:0000155">
    <property type="term" value="F:phosphorelay sensor kinase activity"/>
    <property type="evidence" value="ECO:0007669"/>
    <property type="project" value="InterPro"/>
</dbReference>
<proteinExistence type="predicted"/>
<keyword evidence="15" id="KW-1185">Reference proteome</keyword>
<feature type="compositionally biased region" description="Basic and acidic residues" evidence="11">
    <location>
        <begin position="30"/>
        <end position="50"/>
    </location>
</feature>
<evidence type="ECO:0000256" key="9">
    <source>
        <dbReference type="ARBA" id="ARBA00023012"/>
    </source>
</evidence>
<feature type="region of interest" description="Disordered" evidence="11">
    <location>
        <begin position="508"/>
        <end position="612"/>
    </location>
</feature>
<keyword evidence="5" id="KW-0808">Transferase</keyword>
<dbReference type="InterPro" id="IPR005467">
    <property type="entry name" value="His_kinase_dom"/>
</dbReference>
<dbReference type="Pfam" id="PF00512">
    <property type="entry name" value="HisKA"/>
    <property type="match status" value="1"/>
</dbReference>
<evidence type="ECO:0000256" key="5">
    <source>
        <dbReference type="ARBA" id="ARBA00022679"/>
    </source>
</evidence>
<comment type="catalytic activity">
    <reaction evidence="1">
        <text>ATP + protein L-histidine = ADP + protein N-phospho-L-histidine.</text>
        <dbReference type="EC" id="2.7.13.3"/>
    </reaction>
</comment>
<dbReference type="SMART" id="SM00387">
    <property type="entry name" value="HATPase_c"/>
    <property type="match status" value="1"/>
</dbReference>
<feature type="compositionally biased region" description="Basic residues" evidence="11">
    <location>
        <begin position="12"/>
        <end position="29"/>
    </location>
</feature>
<feature type="domain" description="Histidine kinase" evidence="13">
    <location>
        <begin position="268"/>
        <end position="480"/>
    </location>
</feature>
<dbReference type="GO" id="GO:0007234">
    <property type="term" value="P:osmosensory signaling via phosphorelay pathway"/>
    <property type="evidence" value="ECO:0007669"/>
    <property type="project" value="TreeGrafter"/>
</dbReference>
<protein>
    <recommendedName>
        <fullName evidence="10">Sensor-like histidine kinase SenX3</fullName>
        <ecNumber evidence="3">2.7.13.3</ecNumber>
    </recommendedName>
</protein>
<keyword evidence="12" id="KW-0472">Membrane</keyword>
<evidence type="ECO:0000256" key="6">
    <source>
        <dbReference type="ARBA" id="ARBA00022741"/>
    </source>
</evidence>
<evidence type="ECO:0000313" key="15">
    <source>
        <dbReference type="Proteomes" id="UP000604475"/>
    </source>
</evidence>
<feature type="transmembrane region" description="Helical" evidence="12">
    <location>
        <begin position="104"/>
        <end position="123"/>
    </location>
</feature>
<evidence type="ECO:0000313" key="14">
    <source>
        <dbReference type="EMBL" id="MBL7629483.1"/>
    </source>
</evidence>
<dbReference type="SUPFAM" id="SSF55874">
    <property type="entry name" value="ATPase domain of HSP90 chaperone/DNA topoisomerase II/histidine kinase"/>
    <property type="match status" value="1"/>
</dbReference>
<organism evidence="14 15">
    <name type="scientific">Frankia nepalensis</name>
    <dbReference type="NCBI Taxonomy" id="1836974"/>
    <lineage>
        <taxon>Bacteria</taxon>
        <taxon>Bacillati</taxon>
        <taxon>Actinomycetota</taxon>
        <taxon>Actinomycetes</taxon>
        <taxon>Frankiales</taxon>
        <taxon>Frankiaceae</taxon>
        <taxon>Frankia</taxon>
    </lineage>
</organism>
<feature type="transmembrane region" description="Helical" evidence="12">
    <location>
        <begin position="178"/>
        <end position="198"/>
    </location>
</feature>
<feature type="region of interest" description="Disordered" evidence="11">
    <location>
        <begin position="1"/>
        <end position="57"/>
    </location>
</feature>
<dbReference type="PANTHER" id="PTHR42878">
    <property type="entry name" value="TWO-COMPONENT HISTIDINE KINASE"/>
    <property type="match status" value="1"/>
</dbReference>
<gene>
    <name evidence="14" type="ORF">I7412_20395</name>
</gene>
<name>A0A937RN48_9ACTN</name>
<dbReference type="EMBL" id="JAEACQ010000230">
    <property type="protein sequence ID" value="MBL7629483.1"/>
    <property type="molecule type" value="Genomic_DNA"/>
</dbReference>
<keyword evidence="8" id="KW-0067">ATP-binding</keyword>
<dbReference type="GO" id="GO:0005886">
    <property type="term" value="C:plasma membrane"/>
    <property type="evidence" value="ECO:0007669"/>
    <property type="project" value="UniProtKB-SubCell"/>
</dbReference>
<dbReference type="Gene3D" id="3.30.565.10">
    <property type="entry name" value="Histidine kinase-like ATPase, C-terminal domain"/>
    <property type="match status" value="1"/>
</dbReference>
<dbReference type="PANTHER" id="PTHR42878:SF7">
    <property type="entry name" value="SENSOR HISTIDINE KINASE GLRK"/>
    <property type="match status" value="1"/>
</dbReference>
<evidence type="ECO:0000256" key="3">
    <source>
        <dbReference type="ARBA" id="ARBA00012438"/>
    </source>
</evidence>
<keyword evidence="7 14" id="KW-0418">Kinase</keyword>
<dbReference type="GO" id="GO:0030295">
    <property type="term" value="F:protein kinase activator activity"/>
    <property type="evidence" value="ECO:0007669"/>
    <property type="project" value="TreeGrafter"/>
</dbReference>
<dbReference type="InterPro" id="IPR003661">
    <property type="entry name" value="HisK_dim/P_dom"/>
</dbReference>
<dbReference type="CDD" id="cd00082">
    <property type="entry name" value="HisKA"/>
    <property type="match status" value="1"/>
</dbReference>
<accession>A0A937RN48</accession>
<feature type="transmembrane region" description="Helical" evidence="12">
    <location>
        <begin position="130"/>
        <end position="148"/>
    </location>
</feature>
<dbReference type="GO" id="GO:0000156">
    <property type="term" value="F:phosphorelay response regulator activity"/>
    <property type="evidence" value="ECO:0007669"/>
    <property type="project" value="TreeGrafter"/>
</dbReference>
<evidence type="ECO:0000256" key="12">
    <source>
        <dbReference type="SAM" id="Phobius"/>
    </source>
</evidence>
<evidence type="ECO:0000256" key="8">
    <source>
        <dbReference type="ARBA" id="ARBA00022840"/>
    </source>
</evidence>
<dbReference type="SUPFAM" id="SSF47384">
    <property type="entry name" value="Homodimeric domain of signal transducing histidine kinase"/>
    <property type="match status" value="1"/>
</dbReference>
<dbReference type="AlphaFoldDB" id="A0A937RN48"/>
<dbReference type="GO" id="GO:0005524">
    <property type="term" value="F:ATP binding"/>
    <property type="evidence" value="ECO:0007669"/>
    <property type="project" value="UniProtKB-KW"/>
</dbReference>
<dbReference type="Proteomes" id="UP000604475">
    <property type="component" value="Unassembled WGS sequence"/>
</dbReference>
<dbReference type="InterPro" id="IPR004358">
    <property type="entry name" value="Sig_transdc_His_kin-like_C"/>
</dbReference>
<evidence type="ECO:0000256" key="4">
    <source>
        <dbReference type="ARBA" id="ARBA00022553"/>
    </source>
</evidence>
<evidence type="ECO:0000256" key="10">
    <source>
        <dbReference type="ARBA" id="ARBA00039401"/>
    </source>
</evidence>
<evidence type="ECO:0000256" key="7">
    <source>
        <dbReference type="ARBA" id="ARBA00022777"/>
    </source>
</evidence>
<dbReference type="SMART" id="SM00388">
    <property type="entry name" value="HisKA"/>
    <property type="match status" value="1"/>
</dbReference>
<dbReference type="Gene3D" id="1.10.287.130">
    <property type="match status" value="1"/>
</dbReference>
<dbReference type="InterPro" id="IPR003594">
    <property type="entry name" value="HATPase_dom"/>
</dbReference>
<comment type="subcellular location">
    <subcellularLocation>
        <location evidence="2">Cell membrane</location>
    </subcellularLocation>
</comment>
<dbReference type="InterPro" id="IPR036890">
    <property type="entry name" value="HATPase_C_sf"/>
</dbReference>
<dbReference type="Pfam" id="PF02518">
    <property type="entry name" value="HATPase_c"/>
    <property type="match status" value="1"/>
</dbReference>
<feature type="transmembrane region" description="Helical" evidence="12">
    <location>
        <begin position="80"/>
        <end position="98"/>
    </location>
</feature>
<keyword evidence="12" id="KW-0812">Transmembrane</keyword>
<keyword evidence="9" id="KW-0902">Two-component regulatory system</keyword>
<keyword evidence="6" id="KW-0547">Nucleotide-binding</keyword>
<dbReference type="InterPro" id="IPR050351">
    <property type="entry name" value="BphY/WalK/GraS-like"/>
</dbReference>